<dbReference type="EMBL" id="RBXT01000001">
    <property type="protein sequence ID" value="RKT79325.1"/>
    <property type="molecule type" value="Genomic_DNA"/>
</dbReference>
<dbReference type="Pfam" id="PF02353">
    <property type="entry name" value="CMAS"/>
    <property type="match status" value="1"/>
</dbReference>
<dbReference type="PIRSF" id="PIRSF003085">
    <property type="entry name" value="CMAS"/>
    <property type="match status" value="1"/>
</dbReference>
<dbReference type="GO" id="GO:0008168">
    <property type="term" value="F:methyltransferase activity"/>
    <property type="evidence" value="ECO:0007669"/>
    <property type="project" value="UniProtKB-KW"/>
</dbReference>
<dbReference type="RefSeq" id="WP_121034122.1">
    <property type="nucleotide sequence ID" value="NZ_RBXT01000001.1"/>
</dbReference>
<keyword evidence="5" id="KW-0443">Lipid metabolism</keyword>
<comment type="caution">
    <text evidence="7">The sequence shown here is derived from an EMBL/GenBank/DDBJ whole genome shotgun (WGS) entry which is preliminary data.</text>
</comment>
<evidence type="ECO:0000256" key="5">
    <source>
        <dbReference type="ARBA" id="ARBA00023098"/>
    </source>
</evidence>
<dbReference type="AlphaFoldDB" id="A0A495Y1R9"/>
<name>A0A495Y1R9_9MICO</name>
<keyword evidence="8" id="KW-1185">Reference proteome</keyword>
<dbReference type="Gene3D" id="3.40.50.150">
    <property type="entry name" value="Vaccinia Virus protein VP39"/>
    <property type="match status" value="1"/>
</dbReference>
<protein>
    <submittedName>
        <fullName evidence="7">Cyclopropane-fatty-acyl-phospholipid synthase</fullName>
    </submittedName>
</protein>
<dbReference type="InterPro" id="IPR020803">
    <property type="entry name" value="MeTfrase_dom"/>
</dbReference>
<sequence>MTLTVGQAFDRLFGSDAPFRVVAFDGSTGGRPDGLVLRLTSERGLNYLLTAPDTLGMARAYLMGDLVIDEMNEGDPYEVLRLVGDGLHSKRPHVKDAALLARFVGRAGVHVPELPAVETPTSVHRLAHGLRHGRHRDADAISHHYDVSNAFYERVLGPSMTYTCACYPRDTASLEEAQAYKYDLVARKLGLAPGMRLLDIGCGWGGMVRHAVRHYGVTALGVTLSREQASWAQARIEAEGLAGRAEVRHADYRDVTERGFDAISSIGLTEHIGVKNYPSYFRFLRERLRDEGRLLNHCITRPDNRHAGLPSRGFINRYVFPDGELTGSGDIVRVMEDEGLEVRHHENLREHYARTCGAWNANLSKNWDDCVELAGLDIARVWGLYLAGSRLAFERNEIQLHQVLASRTTTSGASGFELRPRYEPADFGVDLADEFDTASLG</sequence>
<feature type="domain" description="Polyketide synthase-like methyltransferase" evidence="6">
    <location>
        <begin position="151"/>
        <end position="405"/>
    </location>
</feature>
<dbReference type="SMART" id="SM00828">
    <property type="entry name" value="PKS_MT"/>
    <property type="match status" value="1"/>
</dbReference>
<organism evidence="7 8">
    <name type="scientific">Terracoccus luteus</name>
    <dbReference type="NCBI Taxonomy" id="53356"/>
    <lineage>
        <taxon>Bacteria</taxon>
        <taxon>Bacillati</taxon>
        <taxon>Actinomycetota</taxon>
        <taxon>Actinomycetes</taxon>
        <taxon>Micrococcales</taxon>
        <taxon>Intrasporangiaceae</taxon>
        <taxon>Terracoccus</taxon>
    </lineage>
</organism>
<dbReference type="PANTHER" id="PTHR43667:SF1">
    <property type="entry name" value="CYCLOPROPANE-FATTY-ACYL-PHOSPHOLIPID SYNTHASE"/>
    <property type="match status" value="1"/>
</dbReference>
<dbReference type="OrthoDB" id="9782855at2"/>
<evidence type="ECO:0000256" key="1">
    <source>
        <dbReference type="ARBA" id="ARBA00010815"/>
    </source>
</evidence>
<evidence type="ECO:0000256" key="2">
    <source>
        <dbReference type="ARBA" id="ARBA00022603"/>
    </source>
</evidence>
<dbReference type="InterPro" id="IPR003333">
    <property type="entry name" value="CMAS"/>
</dbReference>
<keyword evidence="3" id="KW-0808">Transferase</keyword>
<keyword evidence="2" id="KW-0489">Methyltransferase</keyword>
<dbReference type="PANTHER" id="PTHR43667">
    <property type="entry name" value="CYCLOPROPANE-FATTY-ACYL-PHOSPHOLIPID SYNTHASE"/>
    <property type="match status" value="1"/>
</dbReference>
<reference evidence="7 8" key="1">
    <citation type="submission" date="2018-10" db="EMBL/GenBank/DDBJ databases">
        <title>Sequencing the genomes of 1000 actinobacteria strains.</title>
        <authorList>
            <person name="Klenk H.-P."/>
        </authorList>
    </citation>
    <scope>NUCLEOTIDE SEQUENCE [LARGE SCALE GENOMIC DNA]</scope>
    <source>
        <strain evidence="7 8">DSM 44267</strain>
    </source>
</reference>
<dbReference type="GO" id="GO:0008610">
    <property type="term" value="P:lipid biosynthetic process"/>
    <property type="evidence" value="ECO:0007669"/>
    <property type="project" value="InterPro"/>
</dbReference>
<evidence type="ECO:0000313" key="7">
    <source>
        <dbReference type="EMBL" id="RKT79325.1"/>
    </source>
</evidence>
<dbReference type="GO" id="GO:0032259">
    <property type="term" value="P:methylation"/>
    <property type="evidence" value="ECO:0007669"/>
    <property type="project" value="UniProtKB-KW"/>
</dbReference>
<evidence type="ECO:0000256" key="4">
    <source>
        <dbReference type="ARBA" id="ARBA00022691"/>
    </source>
</evidence>
<proteinExistence type="inferred from homology"/>
<evidence type="ECO:0000259" key="6">
    <source>
        <dbReference type="SMART" id="SM00828"/>
    </source>
</evidence>
<dbReference type="SUPFAM" id="SSF53335">
    <property type="entry name" value="S-adenosyl-L-methionine-dependent methyltransferases"/>
    <property type="match status" value="1"/>
</dbReference>
<evidence type="ECO:0000313" key="8">
    <source>
        <dbReference type="Proteomes" id="UP000278440"/>
    </source>
</evidence>
<comment type="similarity">
    <text evidence="1">Belongs to the CFA/CMAS family.</text>
</comment>
<dbReference type="InterPro" id="IPR029063">
    <property type="entry name" value="SAM-dependent_MTases_sf"/>
</dbReference>
<dbReference type="Proteomes" id="UP000278440">
    <property type="component" value="Unassembled WGS sequence"/>
</dbReference>
<dbReference type="CDD" id="cd02440">
    <property type="entry name" value="AdoMet_MTases"/>
    <property type="match status" value="1"/>
</dbReference>
<keyword evidence="4" id="KW-0949">S-adenosyl-L-methionine</keyword>
<accession>A0A495Y1R9</accession>
<dbReference type="InterPro" id="IPR050723">
    <property type="entry name" value="CFA/CMAS"/>
</dbReference>
<evidence type="ECO:0000256" key="3">
    <source>
        <dbReference type="ARBA" id="ARBA00022679"/>
    </source>
</evidence>
<gene>
    <name evidence="7" type="ORF">DFJ68_2792</name>
</gene>